<evidence type="ECO:0000313" key="1">
    <source>
        <dbReference type="EMBL" id="NBN79308.1"/>
    </source>
</evidence>
<dbReference type="PANTHER" id="PTHR38695">
    <property type="entry name" value="AMINO ACID PERMEASE_ SLC12A DOMAIN-CONTAINING PROTEIN"/>
    <property type="match status" value="1"/>
</dbReference>
<dbReference type="AlphaFoldDB" id="A0A7X5F3X9"/>
<organism evidence="1 2">
    <name type="scientific">Pannonibacter tanglangensis</name>
    <dbReference type="NCBI Taxonomy" id="2750084"/>
    <lineage>
        <taxon>Bacteria</taxon>
        <taxon>Pseudomonadati</taxon>
        <taxon>Pseudomonadota</taxon>
        <taxon>Alphaproteobacteria</taxon>
        <taxon>Hyphomicrobiales</taxon>
        <taxon>Stappiaceae</taxon>
        <taxon>Pannonibacter</taxon>
    </lineage>
</organism>
<comment type="caution">
    <text evidence="1">The sequence shown here is derived from an EMBL/GenBank/DDBJ whole genome shotgun (WGS) entry which is preliminary data.</text>
</comment>
<dbReference type="InterPro" id="IPR048273">
    <property type="entry name" value="Luciferase"/>
</dbReference>
<dbReference type="EMBL" id="JAABLQ010000001">
    <property type="protein sequence ID" value="NBN79308.1"/>
    <property type="molecule type" value="Genomic_DNA"/>
</dbReference>
<name>A0A7X5F3X9_9HYPH</name>
<sequence length="161" mass="17265">MTGLRHKAGARALPFREGPPPRYTLSNPQTQLDQQPDRPLTFAIVSEVSGWPGVRIDGSLRAPMGTVGFFLDHPSGQPADSFLLGLEFAHVHPGPDHSLHMVLPEPILSEAIGHGWAVPHHLAGAPGVSRFTVLVFAPRDTSELPIALALVKSAWHFAAGI</sequence>
<dbReference type="PANTHER" id="PTHR38695:SF1">
    <property type="entry name" value="AMINO ACID PERMEASE_ SLC12A DOMAIN-CONTAINING PROTEIN"/>
    <property type="match status" value="1"/>
</dbReference>
<gene>
    <name evidence="1" type="ORF">GWI72_13610</name>
</gene>
<dbReference type="Pfam" id="PF17648">
    <property type="entry name" value="Luciferase"/>
    <property type="match status" value="1"/>
</dbReference>
<dbReference type="InterPro" id="IPR040841">
    <property type="entry name" value="Luciferase_dom"/>
</dbReference>
<proteinExistence type="predicted"/>
<protein>
    <submittedName>
        <fullName evidence="1">Uncharacterized protein</fullName>
    </submittedName>
</protein>
<dbReference type="RefSeq" id="WP_161676751.1">
    <property type="nucleotide sequence ID" value="NZ_JAABLP010000003.1"/>
</dbReference>
<evidence type="ECO:0000313" key="2">
    <source>
        <dbReference type="Proteomes" id="UP000586722"/>
    </source>
</evidence>
<accession>A0A7X5F3X9</accession>
<reference evidence="2" key="1">
    <citation type="submission" date="2020-01" db="EMBL/GenBank/DDBJ databases">
        <authorList>
            <person name="Fang Y."/>
            <person name="Sun R."/>
            <person name="Nie L."/>
            <person name="He J."/>
            <person name="Hao L."/>
            <person name="Wang L."/>
            <person name="Su S."/>
            <person name="Lv E."/>
            <person name="Zhang Z."/>
            <person name="Xie R."/>
            <person name="Liu H."/>
        </authorList>
    </citation>
    <scope>NUCLEOTIDE SEQUENCE [LARGE SCALE GENOMIC DNA]</scope>
    <source>
        <strain evidence="2">XCT-53</strain>
    </source>
</reference>
<keyword evidence="2" id="KW-1185">Reference proteome</keyword>
<dbReference type="Proteomes" id="UP000586722">
    <property type="component" value="Unassembled WGS sequence"/>
</dbReference>